<dbReference type="PROSITE" id="PS51186">
    <property type="entry name" value="GNAT"/>
    <property type="match status" value="1"/>
</dbReference>
<evidence type="ECO:0000313" key="2">
    <source>
        <dbReference type="EMBL" id="KAF7374499.1"/>
    </source>
</evidence>
<feature type="domain" description="N-acetyltransferase" evidence="1">
    <location>
        <begin position="143"/>
        <end position="293"/>
    </location>
</feature>
<keyword evidence="3" id="KW-1185">Reference proteome</keyword>
<reference evidence="2" key="1">
    <citation type="submission" date="2020-05" db="EMBL/GenBank/DDBJ databases">
        <title>Mycena genomes resolve the evolution of fungal bioluminescence.</title>
        <authorList>
            <person name="Tsai I.J."/>
        </authorList>
    </citation>
    <scope>NUCLEOTIDE SEQUENCE</scope>
    <source>
        <strain evidence="2">160909Yilan</strain>
    </source>
</reference>
<evidence type="ECO:0000313" key="3">
    <source>
        <dbReference type="Proteomes" id="UP000623467"/>
    </source>
</evidence>
<dbReference type="PANTHER" id="PTHR42791:SF1">
    <property type="entry name" value="N-ACETYLTRANSFERASE DOMAIN-CONTAINING PROTEIN"/>
    <property type="match status" value="1"/>
</dbReference>
<dbReference type="InterPro" id="IPR052523">
    <property type="entry name" value="Trichothecene_AcTrans"/>
</dbReference>
<dbReference type="CDD" id="cd04301">
    <property type="entry name" value="NAT_SF"/>
    <property type="match status" value="1"/>
</dbReference>
<protein>
    <submittedName>
        <fullName evidence="2">N-acetyltransferase domain-containing protein</fullName>
    </submittedName>
</protein>
<dbReference type="GO" id="GO:0016747">
    <property type="term" value="F:acyltransferase activity, transferring groups other than amino-acyl groups"/>
    <property type="evidence" value="ECO:0007669"/>
    <property type="project" value="InterPro"/>
</dbReference>
<proteinExistence type="predicted"/>
<dbReference type="InterPro" id="IPR000182">
    <property type="entry name" value="GNAT_dom"/>
</dbReference>
<dbReference type="AlphaFoldDB" id="A0A8H7DGF2"/>
<keyword evidence="2" id="KW-0808">Transferase</keyword>
<evidence type="ECO:0000259" key="1">
    <source>
        <dbReference type="PROSITE" id="PS51186"/>
    </source>
</evidence>
<gene>
    <name evidence="2" type="ORF">MSAN_00334500</name>
</gene>
<comment type="caution">
    <text evidence="2">The sequence shown here is derived from an EMBL/GenBank/DDBJ whole genome shotgun (WGS) entry which is preliminary data.</text>
</comment>
<dbReference type="InterPro" id="IPR016181">
    <property type="entry name" value="Acyl_CoA_acyltransferase"/>
</dbReference>
<dbReference type="PANTHER" id="PTHR42791">
    <property type="entry name" value="GNAT FAMILY ACETYLTRANSFERASE"/>
    <property type="match status" value="1"/>
</dbReference>
<dbReference type="OrthoDB" id="61113at2759"/>
<organism evidence="2 3">
    <name type="scientific">Mycena sanguinolenta</name>
    <dbReference type="NCBI Taxonomy" id="230812"/>
    <lineage>
        <taxon>Eukaryota</taxon>
        <taxon>Fungi</taxon>
        <taxon>Dikarya</taxon>
        <taxon>Basidiomycota</taxon>
        <taxon>Agaricomycotina</taxon>
        <taxon>Agaricomycetes</taxon>
        <taxon>Agaricomycetidae</taxon>
        <taxon>Agaricales</taxon>
        <taxon>Marasmiineae</taxon>
        <taxon>Mycenaceae</taxon>
        <taxon>Mycena</taxon>
    </lineage>
</organism>
<dbReference type="Pfam" id="PF13673">
    <property type="entry name" value="Acetyltransf_10"/>
    <property type="match status" value="1"/>
</dbReference>
<name>A0A8H7DGF2_9AGAR</name>
<dbReference type="EMBL" id="JACAZH010000002">
    <property type="protein sequence ID" value="KAF7374499.1"/>
    <property type="molecule type" value="Genomic_DNA"/>
</dbReference>
<dbReference type="Proteomes" id="UP000623467">
    <property type="component" value="Unassembled WGS sequence"/>
</dbReference>
<dbReference type="Gene3D" id="3.40.630.30">
    <property type="match status" value="1"/>
</dbReference>
<accession>A0A8H7DGF2</accession>
<sequence>MKSAKQRKHDCEVPDMTDRAQQLTRVNQCQLARCVSSICLRAQRDYEHISQLRMSVFRVRKLDPSTAVDASNPGSLPEMDAVLDVLIRAFTGDIFTAVATGHAVEDPDTTHNRAMNKSMVVAGLLGGEVYVAETNDTSKIVGCAIWFGPGRALYDTPEQRQHALEPFMASLDKELRDWWLKILLPKYDSFVTSVLGEGTKLAAWHLQTLGVDPAYHRRGVGKLLVNTIVQKYRAGQEHPPALSVEAATETNLKVYTNLGFHLMPKDNTGPDSCKQTYTGIKGNITPHWALLME</sequence>
<dbReference type="SUPFAM" id="SSF55729">
    <property type="entry name" value="Acyl-CoA N-acyltransferases (Nat)"/>
    <property type="match status" value="1"/>
</dbReference>